<dbReference type="InterPro" id="IPR013099">
    <property type="entry name" value="K_chnl_dom"/>
</dbReference>
<feature type="transmembrane region" description="Helical" evidence="11">
    <location>
        <begin position="66"/>
        <end position="86"/>
    </location>
</feature>
<dbReference type="eggNOG" id="KOG1420">
    <property type="taxonomic scope" value="Eukaryota"/>
</dbReference>
<feature type="transmembrane region" description="Helical" evidence="11">
    <location>
        <begin position="186"/>
        <end position="205"/>
    </location>
</feature>
<evidence type="ECO:0000256" key="7">
    <source>
        <dbReference type="ARBA" id="ARBA00022989"/>
    </source>
</evidence>
<keyword evidence="4 11" id="KW-0812">Transmembrane</keyword>
<evidence type="ECO:0000313" key="15">
    <source>
        <dbReference type="Proteomes" id="UP000054408"/>
    </source>
</evidence>
<comment type="subcellular location">
    <subcellularLocation>
        <location evidence="1">Membrane</location>
        <topology evidence="1">Multi-pass membrane protein</topology>
    </subcellularLocation>
</comment>
<evidence type="ECO:0000256" key="10">
    <source>
        <dbReference type="ARBA" id="ARBA00023303"/>
    </source>
</evidence>
<keyword evidence="5" id="KW-0631">Potassium channel</keyword>
<accession>A0A0L0DSB1</accession>
<evidence type="ECO:0000256" key="9">
    <source>
        <dbReference type="ARBA" id="ARBA00023136"/>
    </source>
</evidence>
<evidence type="ECO:0000256" key="8">
    <source>
        <dbReference type="ARBA" id="ARBA00023065"/>
    </source>
</evidence>
<gene>
    <name evidence="14" type="ORF">AMSG_10695</name>
</gene>
<feature type="transmembrane region" description="Helical" evidence="11">
    <location>
        <begin position="98"/>
        <end position="121"/>
    </location>
</feature>
<proteinExistence type="predicted"/>
<evidence type="ECO:0000256" key="6">
    <source>
        <dbReference type="ARBA" id="ARBA00022958"/>
    </source>
</evidence>
<keyword evidence="7 11" id="KW-1133">Transmembrane helix</keyword>
<reference evidence="14 15" key="1">
    <citation type="submission" date="2010-05" db="EMBL/GenBank/DDBJ databases">
        <title>The Genome Sequence of Thecamonas trahens ATCC 50062.</title>
        <authorList>
            <consortium name="The Broad Institute Genome Sequencing Platform"/>
            <person name="Russ C."/>
            <person name="Cuomo C."/>
            <person name="Shea T."/>
            <person name="Young S.K."/>
            <person name="Zeng Q."/>
            <person name="Koehrsen M."/>
            <person name="Haas B."/>
            <person name="Borodovsky M."/>
            <person name="Guigo R."/>
            <person name="Alvarado L."/>
            <person name="Berlin A."/>
            <person name="Bochicchio J."/>
            <person name="Borenstein D."/>
            <person name="Chapman S."/>
            <person name="Chen Z."/>
            <person name="Freedman E."/>
            <person name="Gellesch M."/>
            <person name="Goldberg J."/>
            <person name="Griggs A."/>
            <person name="Gujja S."/>
            <person name="Heilman E."/>
            <person name="Heiman D."/>
            <person name="Hepburn T."/>
            <person name="Howarth C."/>
            <person name="Jen D."/>
            <person name="Larson L."/>
            <person name="Mehta T."/>
            <person name="Park D."/>
            <person name="Pearson M."/>
            <person name="Roberts A."/>
            <person name="Saif S."/>
            <person name="Shenoy N."/>
            <person name="Sisk P."/>
            <person name="Stolte C."/>
            <person name="Sykes S."/>
            <person name="Thomson T."/>
            <person name="Walk T."/>
            <person name="White J."/>
            <person name="Yandava C."/>
            <person name="Burger G."/>
            <person name="Gray M.W."/>
            <person name="Holland P.W.H."/>
            <person name="King N."/>
            <person name="Lang F.B.F."/>
            <person name="Roger A.J."/>
            <person name="Ruiz-Trillo I."/>
            <person name="Lander E."/>
            <person name="Nusbaum C."/>
        </authorList>
    </citation>
    <scope>NUCLEOTIDE SEQUENCE [LARGE SCALE GENOMIC DNA]</scope>
    <source>
        <strain evidence="14 15">ATCC 50062</strain>
    </source>
</reference>
<keyword evidence="2" id="KW-0813">Transport</keyword>
<evidence type="ECO:0000256" key="1">
    <source>
        <dbReference type="ARBA" id="ARBA00004141"/>
    </source>
</evidence>
<evidence type="ECO:0000259" key="13">
    <source>
        <dbReference type="Pfam" id="PF07885"/>
    </source>
</evidence>
<dbReference type="InterPro" id="IPR003929">
    <property type="entry name" value="K_chnl_BK_asu"/>
</dbReference>
<keyword evidence="3" id="KW-0633">Potassium transport</keyword>
<protein>
    <recommendedName>
        <fullName evidence="16">Potassium channel domain-containing protein</fullName>
    </recommendedName>
</protein>
<organism evidence="14 15">
    <name type="scientific">Thecamonas trahens ATCC 50062</name>
    <dbReference type="NCBI Taxonomy" id="461836"/>
    <lineage>
        <taxon>Eukaryota</taxon>
        <taxon>Apusozoa</taxon>
        <taxon>Apusomonadida</taxon>
        <taxon>Apusomonadidae</taxon>
        <taxon>Thecamonas</taxon>
    </lineage>
</organism>
<keyword evidence="10" id="KW-0407">Ion channel</keyword>
<feature type="domain" description="Calcium-activated potassium channel BK alpha subunit" evidence="12">
    <location>
        <begin position="374"/>
        <end position="455"/>
    </location>
</feature>
<keyword evidence="9 11" id="KW-0472">Membrane</keyword>
<evidence type="ECO:0000259" key="12">
    <source>
        <dbReference type="Pfam" id="PF03493"/>
    </source>
</evidence>
<feature type="transmembrane region" description="Helical" evidence="11">
    <location>
        <begin position="133"/>
        <end position="151"/>
    </location>
</feature>
<keyword evidence="15" id="KW-1185">Reference proteome</keyword>
<dbReference type="STRING" id="461836.A0A0L0DSB1"/>
<dbReference type="PANTHER" id="PTHR10027">
    <property type="entry name" value="CALCIUM-ACTIVATED POTASSIUM CHANNEL ALPHA CHAIN"/>
    <property type="match status" value="1"/>
</dbReference>
<dbReference type="Gene3D" id="1.10.287.70">
    <property type="match status" value="1"/>
</dbReference>
<dbReference type="GO" id="GO:0016020">
    <property type="term" value="C:membrane"/>
    <property type="evidence" value="ECO:0007669"/>
    <property type="project" value="UniProtKB-SubCell"/>
</dbReference>
<evidence type="ECO:0008006" key="16">
    <source>
        <dbReference type="Google" id="ProtNLM"/>
    </source>
</evidence>
<dbReference type="Proteomes" id="UP000054408">
    <property type="component" value="Unassembled WGS sequence"/>
</dbReference>
<keyword evidence="6" id="KW-0630">Potassium</keyword>
<dbReference type="Pfam" id="PF03493">
    <property type="entry name" value="BK_channel_a"/>
    <property type="match status" value="1"/>
</dbReference>
<dbReference type="AlphaFoldDB" id="A0A0L0DSB1"/>
<evidence type="ECO:0000256" key="2">
    <source>
        <dbReference type="ARBA" id="ARBA00022448"/>
    </source>
</evidence>
<evidence type="ECO:0000256" key="5">
    <source>
        <dbReference type="ARBA" id="ARBA00022826"/>
    </source>
</evidence>
<dbReference type="RefSeq" id="XP_013753281.1">
    <property type="nucleotide sequence ID" value="XM_013897827.1"/>
</dbReference>
<dbReference type="PANTHER" id="PTHR10027:SF10">
    <property type="entry name" value="SLOWPOKE 2, ISOFORM D"/>
    <property type="match status" value="1"/>
</dbReference>
<feature type="domain" description="Potassium channel" evidence="13">
    <location>
        <begin position="142"/>
        <end position="214"/>
    </location>
</feature>
<sequence length="813" mass="85405">MINAALLASAVFVADTYYDDEWAMSRQTADHSHGPRPHALHVLLIASLVYFALSLLLALVTAPSLLALLLDPLVSIDAALLVAGGISGGRFRTDATAMIYPFVLVRAYVCCARIVSSRMVLASRHVARQSVELYLLLVGLTAATAGFIQVFESKYDGREMAYHDALFFTVVTASTVGYGDIVPSSVGGRMLIMVLIVVFIVVVPWEIGRLIELISSSPPSLDPLVAAPAVRAVLLGAPSHDAMADFLDEFYHADHGTSLATQLVVLSDLRLSLPLRHLLSDPFYRKRVVFRTLRGPRDDAWARLATPATTTVFLHPSSSAPLASPADLDALTALRAMASRRHSATVRIIATAADAASVPLLHAAGVDLALPAAHLAWSLYGLSVLVPGVFTLFRNLTRSYARASASALPSWRAAYLDGAANELYAVDLTPHFVGTSFVAAAAAIYARFGAVLIGVHTDNAAALDAGVGLVLRPQHRGVVIAHSAATAHAVSLLAASAPPVWTDDQPLSPHSSSDSSLASSELRSLTINAHPSPAPDAVVTPPSSPRVAIYTDGGASLGPVLAPLIGRTTVELRVPTPKCIDAAAAVAARVGAAGDVVVVVAPSSDLLCPHSSEDEENARSLLQPDVVLVLAGDGRAGAQEVAEEAAYTVDAPGILAMLAARSAYRAQTRVVVELVEPCNIAFLPPYSPSPHAHRSPAFASGDVVCGRMLDSLLCYAHFFPAIAGVAKTFTDCASAFDAIALPPHAVGASWGSVWRQLLDGAAAVALALWRERAPGRGAPSERFVYTNPDEGTVMLASDWILIRRLRPATAGTG</sequence>
<name>A0A0L0DSB1_THETB</name>
<keyword evidence="8" id="KW-0406">Ion transport</keyword>
<dbReference type="InterPro" id="IPR047871">
    <property type="entry name" value="K_chnl_Slo-like"/>
</dbReference>
<feature type="transmembrane region" description="Helical" evidence="11">
    <location>
        <begin position="40"/>
        <end position="59"/>
    </location>
</feature>
<evidence type="ECO:0000313" key="14">
    <source>
        <dbReference type="EMBL" id="KNC55097.1"/>
    </source>
</evidence>
<evidence type="ECO:0000256" key="3">
    <source>
        <dbReference type="ARBA" id="ARBA00022538"/>
    </source>
</evidence>
<dbReference type="GO" id="GO:0005267">
    <property type="term" value="F:potassium channel activity"/>
    <property type="evidence" value="ECO:0007669"/>
    <property type="project" value="UniProtKB-KW"/>
</dbReference>
<dbReference type="Pfam" id="PF07885">
    <property type="entry name" value="Ion_trans_2"/>
    <property type="match status" value="1"/>
</dbReference>
<evidence type="ECO:0000256" key="11">
    <source>
        <dbReference type="SAM" id="Phobius"/>
    </source>
</evidence>
<dbReference type="SUPFAM" id="SSF81324">
    <property type="entry name" value="Voltage-gated potassium channels"/>
    <property type="match status" value="1"/>
</dbReference>
<dbReference type="OMA" id="CCARIVS"/>
<dbReference type="EMBL" id="GL349495">
    <property type="protein sequence ID" value="KNC55097.1"/>
    <property type="molecule type" value="Genomic_DNA"/>
</dbReference>
<dbReference type="GeneID" id="25568860"/>
<evidence type="ECO:0000256" key="4">
    <source>
        <dbReference type="ARBA" id="ARBA00022692"/>
    </source>
</evidence>